<dbReference type="InterPro" id="IPR024930">
    <property type="entry name" value="Skp_dom_sf"/>
</dbReference>
<keyword evidence="6" id="KW-1185">Reference proteome</keyword>
<evidence type="ECO:0000256" key="2">
    <source>
        <dbReference type="ARBA" id="ARBA00022729"/>
    </source>
</evidence>
<dbReference type="EMBL" id="NWBU01000007">
    <property type="protein sequence ID" value="PTQ11617.1"/>
    <property type="molecule type" value="Genomic_DNA"/>
</dbReference>
<dbReference type="Proteomes" id="UP000244162">
    <property type="component" value="Unassembled WGS sequence"/>
</dbReference>
<name>A0A2T5FYK9_9SPHN</name>
<dbReference type="AlphaFoldDB" id="A0A2T5FYK9"/>
<sequence>MKILLKAAVAAAAFVAIPAAAQAQVATADLGAAVEQSAAMKAAQTQIQTQYKAQIDAFNARQQALAAELQPLQREIQTLQANSATPPATLQQKVTAYRTREQAAQRELAGLAAPFGRPSAYAQEQVADKVEPAVRAAMAAKNVSLLVRPEAVLLALPAGDLTADIVSQLNAQVKTVSITPPANWQPGQAKAGAAPAAATPAKPTGR</sequence>
<proteinExistence type="inferred from homology"/>
<dbReference type="PANTHER" id="PTHR35089:SF1">
    <property type="entry name" value="CHAPERONE PROTEIN SKP"/>
    <property type="match status" value="1"/>
</dbReference>
<dbReference type="SUPFAM" id="SSF111384">
    <property type="entry name" value="OmpH-like"/>
    <property type="match status" value="1"/>
</dbReference>
<feature type="signal peptide" evidence="4">
    <location>
        <begin position="1"/>
        <end position="23"/>
    </location>
</feature>
<keyword evidence="2 4" id="KW-0732">Signal</keyword>
<comment type="caution">
    <text evidence="5">The sequence shown here is derived from an EMBL/GenBank/DDBJ whole genome shotgun (WGS) entry which is preliminary data.</text>
</comment>
<comment type="similarity">
    <text evidence="1">Belongs to the Skp family.</text>
</comment>
<dbReference type="GO" id="GO:0005829">
    <property type="term" value="C:cytosol"/>
    <property type="evidence" value="ECO:0007669"/>
    <property type="project" value="TreeGrafter"/>
</dbReference>
<evidence type="ECO:0000313" key="6">
    <source>
        <dbReference type="Proteomes" id="UP000244162"/>
    </source>
</evidence>
<dbReference type="OrthoDB" id="7427936at2"/>
<evidence type="ECO:0000256" key="4">
    <source>
        <dbReference type="SAM" id="SignalP"/>
    </source>
</evidence>
<evidence type="ECO:0000313" key="5">
    <source>
        <dbReference type="EMBL" id="PTQ11617.1"/>
    </source>
</evidence>
<gene>
    <name evidence="5" type="ORF">CLG96_09340</name>
</gene>
<dbReference type="Gene3D" id="3.30.910.20">
    <property type="entry name" value="Skp domain"/>
    <property type="match status" value="1"/>
</dbReference>
<evidence type="ECO:0000256" key="1">
    <source>
        <dbReference type="ARBA" id="ARBA00009091"/>
    </source>
</evidence>
<feature type="compositionally biased region" description="Low complexity" evidence="3">
    <location>
        <begin position="185"/>
        <end position="206"/>
    </location>
</feature>
<accession>A0A2T5FYK9</accession>
<evidence type="ECO:0000256" key="3">
    <source>
        <dbReference type="SAM" id="MobiDB-lite"/>
    </source>
</evidence>
<reference evidence="5 6" key="1">
    <citation type="submission" date="2017-09" db="EMBL/GenBank/DDBJ databases">
        <title>Sphingomonas panjinensis sp.nov., isolated from oil-contaminated soil.</title>
        <authorList>
            <person name="Wang L."/>
            <person name="Chen L."/>
        </authorList>
    </citation>
    <scope>NUCLEOTIDE SEQUENCE [LARGE SCALE GENOMIC DNA]</scope>
    <source>
        <strain evidence="5 6">FW-11</strain>
    </source>
</reference>
<dbReference type="PANTHER" id="PTHR35089">
    <property type="entry name" value="CHAPERONE PROTEIN SKP"/>
    <property type="match status" value="1"/>
</dbReference>
<dbReference type="Pfam" id="PF03938">
    <property type="entry name" value="OmpH"/>
    <property type="match status" value="1"/>
</dbReference>
<dbReference type="GO" id="GO:0051082">
    <property type="term" value="F:unfolded protein binding"/>
    <property type="evidence" value="ECO:0007669"/>
    <property type="project" value="InterPro"/>
</dbReference>
<feature type="chain" id="PRO_5015716505" evidence="4">
    <location>
        <begin position="24"/>
        <end position="206"/>
    </location>
</feature>
<dbReference type="InterPro" id="IPR005632">
    <property type="entry name" value="Chaperone_Skp"/>
</dbReference>
<dbReference type="RefSeq" id="WP_107967609.1">
    <property type="nucleotide sequence ID" value="NZ_NWBU01000007.1"/>
</dbReference>
<protein>
    <submittedName>
        <fullName evidence="5">Outer membrane chaperone Skp</fullName>
    </submittedName>
</protein>
<dbReference type="GO" id="GO:0050821">
    <property type="term" value="P:protein stabilization"/>
    <property type="evidence" value="ECO:0007669"/>
    <property type="project" value="TreeGrafter"/>
</dbReference>
<feature type="region of interest" description="Disordered" evidence="3">
    <location>
        <begin position="180"/>
        <end position="206"/>
    </location>
</feature>
<dbReference type="SMART" id="SM00935">
    <property type="entry name" value="OmpH"/>
    <property type="match status" value="1"/>
</dbReference>
<organism evidence="5 6">
    <name type="scientific">Sphingomonas oleivorans</name>
    <dbReference type="NCBI Taxonomy" id="1735121"/>
    <lineage>
        <taxon>Bacteria</taxon>
        <taxon>Pseudomonadati</taxon>
        <taxon>Pseudomonadota</taxon>
        <taxon>Alphaproteobacteria</taxon>
        <taxon>Sphingomonadales</taxon>
        <taxon>Sphingomonadaceae</taxon>
        <taxon>Sphingomonas</taxon>
    </lineage>
</organism>